<evidence type="ECO:0000313" key="6">
    <source>
        <dbReference type="Proteomes" id="UP001501920"/>
    </source>
</evidence>
<dbReference type="Pfam" id="PF02827">
    <property type="entry name" value="PKI"/>
    <property type="match status" value="1"/>
</dbReference>
<dbReference type="GO" id="GO:0004862">
    <property type="term" value="F:cAMP-dependent protein kinase inhibitor activity"/>
    <property type="evidence" value="ECO:0007669"/>
    <property type="project" value="InterPro"/>
</dbReference>
<keyword evidence="3" id="KW-0649">Protein kinase inhibitor</keyword>
<dbReference type="InterPro" id="IPR004171">
    <property type="entry name" value="cAMP_dep_PKI"/>
</dbReference>
<dbReference type="PANTHER" id="PTHR15416">
    <property type="entry name" value="CAMP-DEPENDENT PROTEIN KINASE INHIBITOR/PKI"/>
    <property type="match status" value="1"/>
</dbReference>
<dbReference type="OMA" id="YQDVAMR"/>
<evidence type="ECO:0000313" key="5">
    <source>
        <dbReference type="Ensembl" id="ENSPNAP00000009038.2"/>
    </source>
</evidence>
<feature type="region of interest" description="Disordered" evidence="4">
    <location>
        <begin position="53"/>
        <end position="82"/>
    </location>
</feature>
<dbReference type="GeneTree" id="ENSGT00530000064264"/>
<dbReference type="Proteomes" id="UP001501920">
    <property type="component" value="Chromosome 4"/>
</dbReference>
<reference evidence="5" key="2">
    <citation type="submission" date="2025-08" db="UniProtKB">
        <authorList>
            <consortium name="Ensembl"/>
        </authorList>
    </citation>
    <scope>IDENTIFICATION</scope>
</reference>
<proteinExistence type="inferred from homology"/>
<sequence length="82" mass="8817">NRTEGPEMTDVEPVVTDFAATGRTGWRNAMPDILGSTAGPGAADLPNKLAELSVGASQKPKGPKRRQDFLEKHYPYGCQEST</sequence>
<dbReference type="AlphaFoldDB" id="A0A3B4CBY1"/>
<organism evidence="5 6">
    <name type="scientific">Pygocentrus nattereri</name>
    <name type="common">Red-bellied piranha</name>
    <dbReference type="NCBI Taxonomy" id="42514"/>
    <lineage>
        <taxon>Eukaryota</taxon>
        <taxon>Metazoa</taxon>
        <taxon>Chordata</taxon>
        <taxon>Craniata</taxon>
        <taxon>Vertebrata</taxon>
        <taxon>Euteleostomi</taxon>
        <taxon>Actinopterygii</taxon>
        <taxon>Neopterygii</taxon>
        <taxon>Teleostei</taxon>
        <taxon>Ostariophysi</taxon>
        <taxon>Characiformes</taxon>
        <taxon>Characoidei</taxon>
        <taxon>Pygocentrus</taxon>
    </lineage>
</organism>
<comment type="function">
    <text evidence="1">Extremely potent competitive inhibitor of cAMP-dependent protein kinase activity, this protein interacts with the catalytic subunit of the enzyme after the cAMP-induced dissociation of its regulatory chains.</text>
</comment>
<comment type="similarity">
    <text evidence="2">Belongs to the PKI family.</text>
</comment>
<evidence type="ECO:0000256" key="1">
    <source>
        <dbReference type="ARBA" id="ARBA00002844"/>
    </source>
</evidence>
<feature type="compositionally biased region" description="Basic and acidic residues" evidence="4">
    <location>
        <begin position="65"/>
        <end position="74"/>
    </location>
</feature>
<evidence type="ECO:0000256" key="3">
    <source>
        <dbReference type="ARBA" id="ARBA00023013"/>
    </source>
</evidence>
<protein>
    <submittedName>
        <fullName evidence="5">Protein kinase (cAMP-dependent, catalytic) inhibitor beta</fullName>
    </submittedName>
</protein>
<keyword evidence="6" id="KW-1185">Reference proteome</keyword>
<dbReference type="Ensembl" id="ENSPNAT00000035165.2">
    <property type="protein sequence ID" value="ENSPNAP00000009038.2"/>
    <property type="gene ID" value="ENSPNAG00000014605.2"/>
</dbReference>
<dbReference type="STRING" id="42514.ENSPNAP00000009038"/>
<reference evidence="5" key="3">
    <citation type="submission" date="2025-09" db="UniProtKB">
        <authorList>
            <consortium name="Ensembl"/>
        </authorList>
    </citation>
    <scope>IDENTIFICATION</scope>
</reference>
<name>A0A3B4CBY1_PYGNA</name>
<reference evidence="5 6" key="1">
    <citation type="submission" date="2020-10" db="EMBL/GenBank/DDBJ databases">
        <title>Pygocentrus nattereri (red-bellied piranha) genome, fPygNat1, primary haplotype.</title>
        <authorList>
            <person name="Myers G."/>
            <person name="Meyer A."/>
            <person name="Karagic N."/>
            <person name="Pippel M."/>
            <person name="Winkler S."/>
            <person name="Tracey A."/>
            <person name="Wood J."/>
            <person name="Formenti G."/>
            <person name="Howe K."/>
            <person name="Fedrigo O."/>
            <person name="Jarvis E.D."/>
        </authorList>
    </citation>
    <scope>NUCLEOTIDE SEQUENCE [LARGE SCALE GENOMIC DNA]</scope>
</reference>
<evidence type="ECO:0000256" key="2">
    <source>
        <dbReference type="ARBA" id="ARBA00006393"/>
    </source>
</evidence>
<evidence type="ECO:0000256" key="4">
    <source>
        <dbReference type="SAM" id="MobiDB-lite"/>
    </source>
</evidence>
<accession>A0A3B4CBY1</accession>